<evidence type="ECO:0000256" key="7">
    <source>
        <dbReference type="ARBA" id="ARBA00023136"/>
    </source>
</evidence>
<organism evidence="9">
    <name type="scientific">Amblyomma aureolatum</name>
    <dbReference type="NCBI Taxonomy" id="187763"/>
    <lineage>
        <taxon>Eukaryota</taxon>
        <taxon>Metazoa</taxon>
        <taxon>Ecdysozoa</taxon>
        <taxon>Arthropoda</taxon>
        <taxon>Chelicerata</taxon>
        <taxon>Arachnida</taxon>
        <taxon>Acari</taxon>
        <taxon>Parasitiformes</taxon>
        <taxon>Ixodida</taxon>
        <taxon>Ixodoidea</taxon>
        <taxon>Ixodidae</taxon>
        <taxon>Amblyomminae</taxon>
        <taxon>Amblyomma</taxon>
    </lineage>
</organism>
<keyword evidence="4 8" id="KW-0808">Transferase</keyword>
<evidence type="ECO:0000256" key="6">
    <source>
        <dbReference type="ARBA" id="ARBA00022989"/>
    </source>
</evidence>
<keyword evidence="7" id="KW-0472">Membrane</keyword>
<accession>A0A1E1XDS7</accession>
<sequence>AAKNITYEDESEFVEAAVKSIFSYSAFSTRNNSGYWYIDVVSLVPTKAEEFSAKMSAMVCYVDTGNSTFTSPASFRIIREHRFGKSATVFITCLYNGSQPQKVALGTANLRSNLRWVNVYSGRNVPRTTLSACVGPIYSRYRKLSLMANFFSYYTAMGVEHYHVYLEEPVAEVRALLLELQLQGNVSMSVHKWKVDTDATPIHGQMAAIQDCIYRSKLHSKYVLNVDFDEYIVPSRNETLAEAVIRLAHSTGEDKLGSLVVPNWMFCYEYPADGLVHGQVPLLLSHSLTVRERNPWVYKTRSKYIASTSAATIGGVHFVWEHAPGRREVFVPSSELAMNHYRTCCGLENLDVKPTLVLSHSDIVRDDGMLRFEQRVLKSRAIVALLKLVRGN</sequence>
<dbReference type="InterPro" id="IPR008166">
    <property type="entry name" value="Glyco_transf_92"/>
</dbReference>
<keyword evidence="3 8" id="KW-0328">Glycosyltransferase</keyword>
<keyword evidence="5" id="KW-0812">Transmembrane</keyword>
<evidence type="ECO:0000256" key="8">
    <source>
        <dbReference type="RuleBase" id="RU366017"/>
    </source>
</evidence>
<evidence type="ECO:0000256" key="2">
    <source>
        <dbReference type="ARBA" id="ARBA00007647"/>
    </source>
</evidence>
<keyword evidence="6" id="KW-1133">Transmembrane helix</keyword>
<dbReference type="GO" id="GO:0016020">
    <property type="term" value="C:membrane"/>
    <property type="evidence" value="ECO:0007669"/>
    <property type="project" value="UniProtKB-SubCell"/>
</dbReference>
<feature type="non-terminal residue" evidence="9">
    <location>
        <position position="1"/>
    </location>
</feature>
<evidence type="ECO:0000256" key="4">
    <source>
        <dbReference type="ARBA" id="ARBA00022679"/>
    </source>
</evidence>
<dbReference type="EMBL" id="GFAC01001774">
    <property type="protein sequence ID" value="JAT97414.1"/>
    <property type="molecule type" value="mRNA"/>
</dbReference>
<evidence type="ECO:0000256" key="1">
    <source>
        <dbReference type="ARBA" id="ARBA00004167"/>
    </source>
</evidence>
<comment type="similarity">
    <text evidence="2 8">Belongs to the glycosyltransferase 92 family.</text>
</comment>
<dbReference type="PANTHER" id="PTHR21461:SF40">
    <property type="entry name" value="GLYCOSYLTRANSFERASE FAMILY 92 PROTEIN"/>
    <property type="match status" value="1"/>
</dbReference>
<evidence type="ECO:0000313" key="9">
    <source>
        <dbReference type="EMBL" id="JAT97414.1"/>
    </source>
</evidence>
<dbReference type="EC" id="2.4.1.-" evidence="8"/>
<evidence type="ECO:0000256" key="5">
    <source>
        <dbReference type="ARBA" id="ARBA00022692"/>
    </source>
</evidence>
<proteinExistence type="evidence at transcript level"/>
<protein>
    <recommendedName>
        <fullName evidence="8">Glycosyltransferase family 92 protein</fullName>
        <ecNumber evidence="8">2.4.1.-</ecNumber>
    </recommendedName>
</protein>
<dbReference type="AlphaFoldDB" id="A0A1E1XDS7"/>
<dbReference type="GO" id="GO:0005737">
    <property type="term" value="C:cytoplasm"/>
    <property type="evidence" value="ECO:0007669"/>
    <property type="project" value="TreeGrafter"/>
</dbReference>
<comment type="subcellular location">
    <subcellularLocation>
        <location evidence="1">Membrane</location>
        <topology evidence="1">Single-pass membrane protein</topology>
    </subcellularLocation>
</comment>
<evidence type="ECO:0000256" key="3">
    <source>
        <dbReference type="ARBA" id="ARBA00022676"/>
    </source>
</evidence>
<reference evidence="9" key="1">
    <citation type="journal article" date="2017" name="Front. Cell. Infect. Microbiol.">
        <title>The Distinct Transcriptional Response of the Midgut of Amblyomma sculptum and Amblyomma aureolatum Ticks to Rickettsia rickettsii Correlates to Their Differences in Susceptibility to Infection.</title>
        <authorList>
            <person name="Martins L.A."/>
            <person name="Galletti M.F.B.M."/>
            <person name="Ribeiro J.M."/>
            <person name="Fujita A."/>
            <person name="Costa F.B."/>
            <person name="Labruna M.B."/>
            <person name="Daffre S."/>
            <person name="Fogaca A.C."/>
        </authorList>
    </citation>
    <scope>NUCLEOTIDE SEQUENCE</scope>
</reference>
<dbReference type="GO" id="GO:0016757">
    <property type="term" value="F:glycosyltransferase activity"/>
    <property type="evidence" value="ECO:0007669"/>
    <property type="project" value="UniProtKB-UniRule"/>
</dbReference>
<dbReference type="PANTHER" id="PTHR21461">
    <property type="entry name" value="GLYCOSYLTRANSFERASE FAMILY 92 PROTEIN"/>
    <property type="match status" value="1"/>
</dbReference>
<dbReference type="Pfam" id="PF01697">
    <property type="entry name" value="Glyco_transf_92"/>
    <property type="match status" value="1"/>
</dbReference>
<name>A0A1E1XDS7_9ACAR</name>